<dbReference type="InterPro" id="IPR027417">
    <property type="entry name" value="P-loop_NTPase"/>
</dbReference>
<dbReference type="SUPFAM" id="SSF50044">
    <property type="entry name" value="SH3-domain"/>
    <property type="match status" value="1"/>
</dbReference>
<dbReference type="InterPro" id="IPR036034">
    <property type="entry name" value="PDZ_sf"/>
</dbReference>
<dbReference type="SUPFAM" id="SSF101288">
    <property type="entry name" value="L27 domain"/>
    <property type="match status" value="1"/>
</dbReference>
<dbReference type="Gene3D" id="1.10.287.650">
    <property type="entry name" value="L27 domain"/>
    <property type="match status" value="1"/>
</dbReference>
<dbReference type="SUPFAM" id="SSF52540">
    <property type="entry name" value="P-loop containing nucleoside triphosphate hydrolases"/>
    <property type="match status" value="1"/>
</dbReference>
<dbReference type="PROSITE" id="PS50002">
    <property type="entry name" value="SH3"/>
    <property type="match status" value="1"/>
</dbReference>
<dbReference type="InterPro" id="IPR020590">
    <property type="entry name" value="Guanylate_kinase_CS"/>
</dbReference>
<dbReference type="PROSITE" id="PS00856">
    <property type="entry name" value="GUANYLATE_KINASE_1"/>
    <property type="match status" value="1"/>
</dbReference>
<dbReference type="Gene3D" id="2.30.30.40">
    <property type="entry name" value="SH3 Domains"/>
    <property type="match status" value="1"/>
</dbReference>
<evidence type="ECO:0000313" key="8">
    <source>
        <dbReference type="EnsemblMetazoa" id="XP_019768549.1"/>
    </source>
</evidence>
<evidence type="ECO:0000313" key="9">
    <source>
        <dbReference type="Proteomes" id="UP000019118"/>
    </source>
</evidence>
<evidence type="ECO:0000259" key="6">
    <source>
        <dbReference type="PROSITE" id="PS50106"/>
    </source>
</evidence>
<dbReference type="CDD" id="cd11862">
    <property type="entry name" value="SH3_MPP"/>
    <property type="match status" value="1"/>
</dbReference>
<evidence type="ECO:0000256" key="3">
    <source>
        <dbReference type="PROSITE-ProRule" id="PRU00192"/>
    </source>
</evidence>
<dbReference type="SMART" id="SM00569">
    <property type="entry name" value="L27"/>
    <property type="match status" value="2"/>
</dbReference>
<keyword evidence="2 3" id="KW-0728">SH3 domain</keyword>
<comment type="similarity">
    <text evidence="1">Belongs to the MAGUK family.</text>
</comment>
<dbReference type="Pfam" id="PF07653">
    <property type="entry name" value="SH3_2"/>
    <property type="match status" value="1"/>
</dbReference>
<dbReference type="GeneID" id="109543321"/>
<organism evidence="8 9">
    <name type="scientific">Dendroctonus ponderosae</name>
    <name type="common">Mountain pine beetle</name>
    <dbReference type="NCBI Taxonomy" id="77166"/>
    <lineage>
        <taxon>Eukaryota</taxon>
        <taxon>Metazoa</taxon>
        <taxon>Ecdysozoa</taxon>
        <taxon>Arthropoda</taxon>
        <taxon>Hexapoda</taxon>
        <taxon>Insecta</taxon>
        <taxon>Pterygota</taxon>
        <taxon>Neoptera</taxon>
        <taxon>Endopterygota</taxon>
        <taxon>Coleoptera</taxon>
        <taxon>Polyphaga</taxon>
        <taxon>Cucujiformia</taxon>
        <taxon>Curculionidae</taxon>
        <taxon>Scolytinae</taxon>
        <taxon>Dendroctonus</taxon>
    </lineage>
</organism>
<evidence type="ECO:0000259" key="5">
    <source>
        <dbReference type="PROSITE" id="PS50052"/>
    </source>
</evidence>
<dbReference type="CDD" id="cd06799">
    <property type="entry name" value="PDZ_MPP3-MPP4-MPP7-like"/>
    <property type="match status" value="1"/>
</dbReference>
<evidence type="ECO:0000259" key="7">
    <source>
        <dbReference type="PROSITE" id="PS51022"/>
    </source>
</evidence>
<accession>A0AAR5Q5L9</accession>
<evidence type="ECO:0000256" key="1">
    <source>
        <dbReference type="ARBA" id="ARBA00007014"/>
    </source>
</evidence>
<dbReference type="EnsemblMetazoa" id="XM_019912990.1">
    <property type="protein sequence ID" value="XP_019768549.1"/>
    <property type="gene ID" value="LOC109543321"/>
</dbReference>
<dbReference type="InterPro" id="IPR001478">
    <property type="entry name" value="PDZ"/>
</dbReference>
<dbReference type="Pfam" id="PF00595">
    <property type="entry name" value="PDZ"/>
    <property type="match status" value="1"/>
</dbReference>
<dbReference type="CDD" id="cd00071">
    <property type="entry name" value="GMPK"/>
    <property type="match status" value="1"/>
</dbReference>
<dbReference type="GeneID" id="125505627"/>
<dbReference type="InterPro" id="IPR008144">
    <property type="entry name" value="Guanylate_kin-like_dom"/>
</dbReference>
<dbReference type="InterPro" id="IPR014775">
    <property type="entry name" value="L27_C"/>
</dbReference>
<dbReference type="Gene3D" id="3.40.50.300">
    <property type="entry name" value="P-loop containing nucleotide triphosphate hydrolases"/>
    <property type="match status" value="1"/>
</dbReference>
<proteinExistence type="inferred from homology"/>
<dbReference type="PROSITE" id="PS50106">
    <property type="entry name" value="PDZ"/>
    <property type="match status" value="1"/>
</dbReference>
<dbReference type="FunFam" id="3.30.63.10:FF:000002">
    <property type="entry name" value="Guanylate kinase 1"/>
    <property type="match status" value="1"/>
</dbReference>
<dbReference type="RefSeq" id="XP_048525708.1">
    <property type="nucleotide sequence ID" value="XM_048669751.1"/>
</dbReference>
<dbReference type="InterPro" id="IPR036892">
    <property type="entry name" value="L27_dom_sf"/>
</dbReference>
<evidence type="ECO:0000256" key="2">
    <source>
        <dbReference type="ARBA" id="ARBA00022443"/>
    </source>
</evidence>
<dbReference type="SUPFAM" id="SSF50156">
    <property type="entry name" value="PDZ domain-like"/>
    <property type="match status" value="1"/>
</dbReference>
<feature type="domain" description="Guanylate kinase-like" evidence="5">
    <location>
        <begin position="343"/>
        <end position="534"/>
    </location>
</feature>
<dbReference type="RefSeq" id="XP_019768549.1">
    <property type="nucleotide sequence ID" value="XM_019912990.2"/>
</dbReference>
<dbReference type="InterPro" id="IPR008145">
    <property type="entry name" value="GK/Ca_channel_bsu"/>
</dbReference>
<feature type="domain" description="PDZ" evidence="6">
    <location>
        <begin position="146"/>
        <end position="227"/>
    </location>
</feature>
<keyword evidence="9" id="KW-1185">Reference proteome</keyword>
<dbReference type="PROSITE" id="PS50052">
    <property type="entry name" value="GUANYLATE_KINASE_2"/>
    <property type="match status" value="1"/>
</dbReference>
<dbReference type="GO" id="GO:0030054">
    <property type="term" value="C:cell junction"/>
    <property type="evidence" value="ECO:0007669"/>
    <property type="project" value="UniProtKB-ARBA"/>
</dbReference>
<dbReference type="Pfam" id="PF02828">
    <property type="entry name" value="L27"/>
    <property type="match status" value="1"/>
</dbReference>
<dbReference type="InterPro" id="IPR001452">
    <property type="entry name" value="SH3_domain"/>
</dbReference>
<feature type="domain" description="SH3" evidence="4">
    <location>
        <begin position="234"/>
        <end position="304"/>
    </location>
</feature>
<dbReference type="SMART" id="SM00326">
    <property type="entry name" value="SH3"/>
    <property type="match status" value="1"/>
</dbReference>
<dbReference type="Gene3D" id="2.30.42.10">
    <property type="match status" value="1"/>
</dbReference>
<sequence length="549" mass="62326">MTSEVMENDNKTLDSGTLTDLFVNLQKSSALLSTEEEQTFLNGLLQSKELNALVNIHSKILSNVERKRFFPVPALSDGMQVLADVLELIYQQPRRSSDCQELFLMLQKPHLQGLLCAHDAIAQKDYYPRLPDIPVEDDEEEQTIKVVQLVKSNEPLGATIKTDELTGKIVIARVMHGGAADRSGLIHVGDEVVEVNAISVEGKEPNDVLDILQSSEGTITFKLVPAECTMNVRESKVRVRAHFDYDSSTDPYIPCKEAGLDFKKGDVLHIVCQDDQYWWQARKEGDKHMRAGLIPSRALQEKRIVHDRGMKKDEDEAENDDFDRELIATYEEVAKLYPRPSVFRPIVLIGPPGVGRNELKRRLIDTDPVKFQTPTPFTSRSMKPGEVDGKEYFFVTRQQMERDIDEGKFIEFGEYKGNLYGTSTSSVEAIVHAGLVCILNPHYQALKMLRTPLLKPYIIYISPPSLDVLKQTRMAHHARSTFDVNNSRGFTEDEFQDMIRHSERIKFLYDHFFDETIVNADLADAFSKLLAAVNRVESEPLWVPASWVQ</sequence>
<feature type="domain" description="L27" evidence="7">
    <location>
        <begin position="75"/>
        <end position="129"/>
    </location>
</feature>
<dbReference type="InterPro" id="IPR036028">
    <property type="entry name" value="SH3-like_dom_sf"/>
</dbReference>
<dbReference type="SMART" id="SM00072">
    <property type="entry name" value="GuKc"/>
    <property type="match status" value="1"/>
</dbReference>
<evidence type="ECO:0008006" key="10">
    <source>
        <dbReference type="Google" id="ProtNLM"/>
    </source>
</evidence>
<reference evidence="9" key="1">
    <citation type="journal article" date="2013" name="Genome Biol.">
        <title>Draft genome of the mountain pine beetle, Dendroctonus ponderosae Hopkins, a major forest pest.</title>
        <authorList>
            <person name="Keeling C.I."/>
            <person name="Yuen M.M."/>
            <person name="Liao N.Y."/>
            <person name="Docking T.R."/>
            <person name="Chan S.K."/>
            <person name="Taylor G.A."/>
            <person name="Palmquist D.L."/>
            <person name="Jackman S.D."/>
            <person name="Nguyen A."/>
            <person name="Li M."/>
            <person name="Henderson H."/>
            <person name="Janes J.K."/>
            <person name="Zhao Y."/>
            <person name="Pandoh P."/>
            <person name="Moore R."/>
            <person name="Sperling F.A."/>
            <person name="Huber D.P."/>
            <person name="Birol I."/>
            <person name="Jones S.J."/>
            <person name="Bohlmann J."/>
        </authorList>
    </citation>
    <scope>NUCLEOTIDE SEQUENCE</scope>
</reference>
<name>A0AAR5Q5L9_DENPD</name>
<dbReference type="AlphaFoldDB" id="A0AAR5Q5L9"/>
<dbReference type="InterPro" id="IPR050716">
    <property type="entry name" value="MAGUK"/>
</dbReference>
<dbReference type="Pfam" id="PF00625">
    <property type="entry name" value="Guanylate_kin"/>
    <property type="match status" value="1"/>
</dbReference>
<dbReference type="PROSITE" id="PS51022">
    <property type="entry name" value="L27"/>
    <property type="match status" value="1"/>
</dbReference>
<dbReference type="PANTHER" id="PTHR23122">
    <property type="entry name" value="MEMBRANE-ASSOCIATED GUANYLATE KINASE MAGUK"/>
    <property type="match status" value="1"/>
</dbReference>
<dbReference type="Proteomes" id="UP000019118">
    <property type="component" value="Unassembled WGS sequence"/>
</dbReference>
<dbReference type="SMART" id="SM00228">
    <property type="entry name" value="PDZ"/>
    <property type="match status" value="1"/>
</dbReference>
<reference evidence="8" key="2">
    <citation type="submission" date="2024-08" db="UniProtKB">
        <authorList>
            <consortium name="EnsemblMetazoa"/>
        </authorList>
    </citation>
    <scope>IDENTIFICATION</scope>
</reference>
<evidence type="ECO:0000259" key="4">
    <source>
        <dbReference type="PROSITE" id="PS50002"/>
    </source>
</evidence>
<protein>
    <recommendedName>
        <fullName evidence="10">MAGUK p55 subfamily member 7</fullName>
    </recommendedName>
</protein>
<dbReference type="InterPro" id="IPR004172">
    <property type="entry name" value="L27_dom"/>
</dbReference>